<dbReference type="Proteomes" id="UP000594468">
    <property type="component" value="Chromosome"/>
</dbReference>
<dbReference type="KEGG" id="pmet:G4Y79_17635"/>
<proteinExistence type="predicted"/>
<organism evidence="1 2">
    <name type="scientific">Phototrophicus methaneseepsis</name>
    <dbReference type="NCBI Taxonomy" id="2710758"/>
    <lineage>
        <taxon>Bacteria</taxon>
        <taxon>Bacillati</taxon>
        <taxon>Chloroflexota</taxon>
        <taxon>Candidatus Thermofontia</taxon>
        <taxon>Phototrophicales</taxon>
        <taxon>Phototrophicaceae</taxon>
        <taxon>Phototrophicus</taxon>
    </lineage>
</organism>
<evidence type="ECO:0000313" key="1">
    <source>
        <dbReference type="EMBL" id="QPC81499.1"/>
    </source>
</evidence>
<evidence type="ECO:0000313" key="2">
    <source>
        <dbReference type="Proteomes" id="UP000594468"/>
    </source>
</evidence>
<dbReference type="EMBL" id="CP062983">
    <property type="protein sequence ID" value="QPC81499.1"/>
    <property type="molecule type" value="Genomic_DNA"/>
</dbReference>
<gene>
    <name evidence="1" type="ORF">G4Y79_17635</name>
</gene>
<keyword evidence="2" id="KW-1185">Reference proteome</keyword>
<reference evidence="1 2" key="1">
    <citation type="submission" date="2020-02" db="EMBL/GenBank/DDBJ databases">
        <authorList>
            <person name="Zheng R.K."/>
            <person name="Sun C.M."/>
        </authorList>
    </citation>
    <scope>NUCLEOTIDE SEQUENCE [LARGE SCALE GENOMIC DNA]</scope>
    <source>
        <strain evidence="2">rifampicinis</strain>
    </source>
</reference>
<dbReference type="AlphaFoldDB" id="A0A7S8E6Z9"/>
<accession>A0A7S8E6Z9</accession>
<dbReference type="RefSeq" id="WP_195169572.1">
    <property type="nucleotide sequence ID" value="NZ_CP062983.1"/>
</dbReference>
<sequence>MGEDNSREQVLRLRALHIVYSGLADEIATLLHANNGGTKDMSEEDYAKYRGLARKRDDIADEIRLLEYTLFEEDDTDTGEQPNDSRPNV</sequence>
<protein>
    <submittedName>
        <fullName evidence="1">Uncharacterized protein</fullName>
    </submittedName>
</protein>
<name>A0A7S8E6Z9_9CHLR</name>